<keyword evidence="1" id="KW-0812">Transmembrane</keyword>
<evidence type="ECO:0000313" key="3">
    <source>
        <dbReference type="Proteomes" id="UP001205748"/>
    </source>
</evidence>
<evidence type="ECO:0000256" key="1">
    <source>
        <dbReference type="SAM" id="Phobius"/>
    </source>
</evidence>
<feature type="transmembrane region" description="Helical" evidence="1">
    <location>
        <begin position="61"/>
        <end position="79"/>
    </location>
</feature>
<accession>A0AAE3L4B8</accession>
<comment type="caution">
    <text evidence="2">The sequence shown here is derived from an EMBL/GenBank/DDBJ whole genome shotgun (WGS) entry which is preliminary data.</text>
</comment>
<gene>
    <name evidence="2" type="ORF">NSA47_12730</name>
</gene>
<feature type="transmembrane region" description="Helical" evidence="1">
    <location>
        <begin position="23"/>
        <end position="41"/>
    </location>
</feature>
<organism evidence="2 3">
    <name type="scientific">Irregularibacter muris</name>
    <dbReference type="NCBI Taxonomy" id="1796619"/>
    <lineage>
        <taxon>Bacteria</taxon>
        <taxon>Bacillati</taxon>
        <taxon>Bacillota</taxon>
        <taxon>Clostridia</taxon>
        <taxon>Eubacteriales</taxon>
        <taxon>Eubacteriaceae</taxon>
        <taxon>Irregularibacter</taxon>
    </lineage>
</organism>
<keyword evidence="1" id="KW-0472">Membrane</keyword>
<sequence>MNQEKNKPVFTEVWGDTVIIKELFIAVIIGIVLTMAFYILGNKIFVGNPNIEESLAKGYSLLIGITGCILSGAISAKMFKPKRNVEERLEKGDVEEILKSAGMTVEEEAEALSKVSPEIIAEMEELELWGFLALIPEDSPNYKKEYREKNGGFAL</sequence>
<keyword evidence="1" id="KW-1133">Transmembrane helix</keyword>
<keyword evidence="3" id="KW-1185">Reference proteome</keyword>
<dbReference type="EMBL" id="JANKAS010000014">
    <property type="protein sequence ID" value="MCR1899838.1"/>
    <property type="molecule type" value="Genomic_DNA"/>
</dbReference>
<dbReference type="Proteomes" id="UP001205748">
    <property type="component" value="Unassembled WGS sequence"/>
</dbReference>
<dbReference type="AlphaFoldDB" id="A0AAE3L4B8"/>
<protein>
    <submittedName>
        <fullName evidence="2">Uncharacterized protein</fullName>
    </submittedName>
</protein>
<name>A0AAE3L4B8_9FIRM</name>
<evidence type="ECO:0000313" key="2">
    <source>
        <dbReference type="EMBL" id="MCR1899838.1"/>
    </source>
</evidence>
<proteinExistence type="predicted"/>
<dbReference type="RefSeq" id="WP_257532568.1">
    <property type="nucleotide sequence ID" value="NZ_JANKAS010000014.1"/>
</dbReference>
<reference evidence="2" key="1">
    <citation type="submission" date="2022-07" db="EMBL/GenBank/DDBJ databases">
        <title>Enhanced cultured diversity of the mouse gut microbiota enables custom-made synthetic communities.</title>
        <authorList>
            <person name="Afrizal A."/>
        </authorList>
    </citation>
    <scope>NUCLEOTIDE SEQUENCE</scope>
    <source>
        <strain evidence="2">DSM 28593</strain>
    </source>
</reference>